<organism evidence="2 3">
    <name type="scientific">Rotaria sordida</name>
    <dbReference type="NCBI Taxonomy" id="392033"/>
    <lineage>
        <taxon>Eukaryota</taxon>
        <taxon>Metazoa</taxon>
        <taxon>Spiralia</taxon>
        <taxon>Gnathifera</taxon>
        <taxon>Rotifera</taxon>
        <taxon>Eurotatoria</taxon>
        <taxon>Bdelloidea</taxon>
        <taxon>Philodinida</taxon>
        <taxon>Philodinidae</taxon>
        <taxon>Rotaria</taxon>
    </lineage>
</organism>
<evidence type="ECO:0000256" key="1">
    <source>
        <dbReference type="SAM" id="MobiDB-lite"/>
    </source>
</evidence>
<dbReference type="EMBL" id="CAJOAX010009660">
    <property type="protein sequence ID" value="CAF4060522.1"/>
    <property type="molecule type" value="Genomic_DNA"/>
</dbReference>
<feature type="region of interest" description="Disordered" evidence="1">
    <location>
        <begin position="1"/>
        <end position="21"/>
    </location>
</feature>
<feature type="non-terminal residue" evidence="2">
    <location>
        <position position="1"/>
    </location>
</feature>
<dbReference type="Proteomes" id="UP000663823">
    <property type="component" value="Unassembled WGS sequence"/>
</dbReference>
<comment type="caution">
    <text evidence="2">The sequence shown here is derived from an EMBL/GenBank/DDBJ whole genome shotgun (WGS) entry which is preliminary data.</text>
</comment>
<sequence>ELNSEEKNNGGSSISLRRLHH</sequence>
<proteinExistence type="predicted"/>
<protein>
    <submittedName>
        <fullName evidence="2">Uncharacterized protein</fullName>
    </submittedName>
</protein>
<name>A0A819SDL9_9BILA</name>
<gene>
    <name evidence="2" type="ORF">OTI717_LOCUS32121</name>
</gene>
<evidence type="ECO:0000313" key="2">
    <source>
        <dbReference type="EMBL" id="CAF4060522.1"/>
    </source>
</evidence>
<reference evidence="2" key="1">
    <citation type="submission" date="2021-02" db="EMBL/GenBank/DDBJ databases">
        <authorList>
            <person name="Nowell W R."/>
        </authorList>
    </citation>
    <scope>NUCLEOTIDE SEQUENCE</scope>
</reference>
<dbReference type="AlphaFoldDB" id="A0A819SDL9"/>
<evidence type="ECO:0000313" key="3">
    <source>
        <dbReference type="Proteomes" id="UP000663823"/>
    </source>
</evidence>
<accession>A0A819SDL9</accession>